<proteinExistence type="predicted"/>
<gene>
    <name evidence="1" type="ORF">AFUS01_LOCUS678</name>
</gene>
<sequence length="68" mass="7584">LNESWVNNGNWEPQVIDGVTFGVKFLGSALVGKAGSAEAAEATKTVIQMVRRRLLVIYSFEHLCRLYE</sequence>
<evidence type="ECO:0000313" key="2">
    <source>
        <dbReference type="Proteomes" id="UP000708208"/>
    </source>
</evidence>
<feature type="non-terminal residue" evidence="1">
    <location>
        <position position="1"/>
    </location>
</feature>
<name>A0A8J2NIP0_9HEXA</name>
<accession>A0A8J2NIP0</accession>
<protein>
    <submittedName>
        <fullName evidence="1">Uncharacterized protein</fullName>
    </submittedName>
</protein>
<comment type="caution">
    <text evidence="1">The sequence shown here is derived from an EMBL/GenBank/DDBJ whole genome shotgun (WGS) entry which is preliminary data.</text>
</comment>
<dbReference type="EMBL" id="CAJVCH010003540">
    <property type="protein sequence ID" value="CAG7649139.1"/>
    <property type="molecule type" value="Genomic_DNA"/>
</dbReference>
<dbReference type="AlphaFoldDB" id="A0A8J2NIP0"/>
<reference evidence="1" key="1">
    <citation type="submission" date="2021-06" db="EMBL/GenBank/DDBJ databases">
        <authorList>
            <person name="Hodson N. C."/>
            <person name="Mongue J. A."/>
            <person name="Jaron S. K."/>
        </authorList>
    </citation>
    <scope>NUCLEOTIDE SEQUENCE</scope>
</reference>
<dbReference type="Proteomes" id="UP000708208">
    <property type="component" value="Unassembled WGS sequence"/>
</dbReference>
<organism evidence="1 2">
    <name type="scientific">Allacma fusca</name>
    <dbReference type="NCBI Taxonomy" id="39272"/>
    <lineage>
        <taxon>Eukaryota</taxon>
        <taxon>Metazoa</taxon>
        <taxon>Ecdysozoa</taxon>
        <taxon>Arthropoda</taxon>
        <taxon>Hexapoda</taxon>
        <taxon>Collembola</taxon>
        <taxon>Symphypleona</taxon>
        <taxon>Sminthuridae</taxon>
        <taxon>Allacma</taxon>
    </lineage>
</organism>
<keyword evidence="2" id="KW-1185">Reference proteome</keyword>
<evidence type="ECO:0000313" key="1">
    <source>
        <dbReference type="EMBL" id="CAG7649139.1"/>
    </source>
</evidence>